<dbReference type="Proteomes" id="UP000218542">
    <property type="component" value="Unassembled WGS sequence"/>
</dbReference>
<evidence type="ECO:0000313" key="1">
    <source>
        <dbReference type="EMBL" id="GAX62142.1"/>
    </source>
</evidence>
<gene>
    <name evidence="1" type="ORF">SCALIN_C28_0346</name>
</gene>
<name>A0A286U1Z8_9BACT</name>
<dbReference type="AlphaFoldDB" id="A0A286U1Z8"/>
<sequence length="72" mass="8358">MKAIMSGKEIKSFSTQRKTKDKKILDIWLTITRLVNETGEIDDVVTTGHDMSELKSLKKCDKYDTFRREDCS</sequence>
<dbReference type="Gene3D" id="3.30.450.20">
    <property type="entry name" value="PAS domain"/>
    <property type="match status" value="1"/>
</dbReference>
<comment type="caution">
    <text evidence="1">The sequence shown here is derived from an EMBL/GenBank/DDBJ whole genome shotgun (WGS) entry which is preliminary data.</text>
</comment>
<accession>A0A286U1Z8</accession>
<dbReference type="EMBL" id="BAOS01000028">
    <property type="protein sequence ID" value="GAX62142.1"/>
    <property type="molecule type" value="Genomic_DNA"/>
</dbReference>
<organism evidence="1 2">
    <name type="scientific">Candidatus Scalindua japonica</name>
    <dbReference type="NCBI Taxonomy" id="1284222"/>
    <lineage>
        <taxon>Bacteria</taxon>
        <taxon>Pseudomonadati</taxon>
        <taxon>Planctomycetota</taxon>
        <taxon>Candidatus Brocadiia</taxon>
        <taxon>Candidatus Brocadiales</taxon>
        <taxon>Candidatus Scalinduaceae</taxon>
        <taxon>Candidatus Scalindua</taxon>
    </lineage>
</organism>
<keyword evidence="2" id="KW-1185">Reference proteome</keyword>
<dbReference type="SUPFAM" id="SSF55785">
    <property type="entry name" value="PYP-like sensor domain (PAS domain)"/>
    <property type="match status" value="1"/>
</dbReference>
<dbReference type="InterPro" id="IPR035965">
    <property type="entry name" value="PAS-like_dom_sf"/>
</dbReference>
<evidence type="ECO:0000313" key="2">
    <source>
        <dbReference type="Proteomes" id="UP000218542"/>
    </source>
</evidence>
<proteinExistence type="predicted"/>
<reference evidence="2" key="1">
    <citation type="journal article" date="2017" name="Environ. Microbiol. Rep.">
        <title>Genetic Diversity of Marine Anaerobic Ammonium-Oxidizing Bacteria as Revealed by Genomic and Proteomic Analyses of 'Candidatus Scalindua japonica'.</title>
        <authorList>
            <person name="Oshiki M."/>
            <person name="Mizuto K."/>
            <person name="Kimura Z."/>
            <person name="Kindaichi T."/>
            <person name="Satoh H."/>
            <person name="Okabe S."/>
        </authorList>
    </citation>
    <scope>NUCLEOTIDE SEQUENCE [LARGE SCALE GENOMIC DNA]</scope>
    <source>
        <strain evidence="2">husup-a2</strain>
    </source>
</reference>
<protein>
    <submittedName>
        <fullName evidence="1">Uncharacterized protein</fullName>
    </submittedName>
</protein>